<gene>
    <name evidence="1" type="ORF">CA85_39830</name>
</gene>
<comment type="caution">
    <text evidence="1">The sequence shown here is derived from an EMBL/GenBank/DDBJ whole genome shotgun (WGS) entry which is preliminary data.</text>
</comment>
<evidence type="ECO:0000313" key="2">
    <source>
        <dbReference type="Proteomes" id="UP000318053"/>
    </source>
</evidence>
<protein>
    <submittedName>
        <fullName evidence="1">Uncharacterized protein</fullName>
    </submittedName>
</protein>
<dbReference type="Proteomes" id="UP000318053">
    <property type="component" value="Unassembled WGS sequence"/>
</dbReference>
<proteinExistence type="predicted"/>
<keyword evidence="2" id="KW-1185">Reference proteome</keyword>
<sequence length="45" mass="5024">MPATVVDEATSPCDARNLLPRFCHTRSDFSKLENRGIDNRIAHAP</sequence>
<organism evidence="1 2">
    <name type="scientific">Allorhodopirellula solitaria</name>
    <dbReference type="NCBI Taxonomy" id="2527987"/>
    <lineage>
        <taxon>Bacteria</taxon>
        <taxon>Pseudomonadati</taxon>
        <taxon>Planctomycetota</taxon>
        <taxon>Planctomycetia</taxon>
        <taxon>Pirellulales</taxon>
        <taxon>Pirellulaceae</taxon>
        <taxon>Allorhodopirellula</taxon>
    </lineage>
</organism>
<dbReference type="AlphaFoldDB" id="A0A5C5X824"/>
<dbReference type="EMBL" id="SJPK01000011">
    <property type="protein sequence ID" value="TWT59287.1"/>
    <property type="molecule type" value="Genomic_DNA"/>
</dbReference>
<reference evidence="1 2" key="1">
    <citation type="submission" date="2019-02" db="EMBL/GenBank/DDBJ databases">
        <title>Deep-cultivation of Planctomycetes and their phenomic and genomic characterization uncovers novel biology.</title>
        <authorList>
            <person name="Wiegand S."/>
            <person name="Jogler M."/>
            <person name="Boedeker C."/>
            <person name="Pinto D."/>
            <person name="Vollmers J."/>
            <person name="Rivas-Marin E."/>
            <person name="Kohn T."/>
            <person name="Peeters S.H."/>
            <person name="Heuer A."/>
            <person name="Rast P."/>
            <person name="Oberbeckmann S."/>
            <person name="Bunk B."/>
            <person name="Jeske O."/>
            <person name="Meyerdierks A."/>
            <person name="Storesund J.E."/>
            <person name="Kallscheuer N."/>
            <person name="Luecker S."/>
            <person name="Lage O.M."/>
            <person name="Pohl T."/>
            <person name="Merkel B.J."/>
            <person name="Hornburger P."/>
            <person name="Mueller R.-W."/>
            <person name="Bruemmer F."/>
            <person name="Labrenz M."/>
            <person name="Spormann A.M."/>
            <person name="Op Den Camp H."/>
            <person name="Overmann J."/>
            <person name="Amann R."/>
            <person name="Jetten M.S.M."/>
            <person name="Mascher T."/>
            <person name="Medema M.H."/>
            <person name="Devos D.P."/>
            <person name="Kaster A.-K."/>
            <person name="Ovreas L."/>
            <person name="Rohde M."/>
            <person name="Galperin M.Y."/>
            <person name="Jogler C."/>
        </authorList>
    </citation>
    <scope>NUCLEOTIDE SEQUENCE [LARGE SCALE GENOMIC DNA]</scope>
    <source>
        <strain evidence="1 2">CA85</strain>
    </source>
</reference>
<accession>A0A5C5X824</accession>
<name>A0A5C5X824_9BACT</name>
<evidence type="ECO:0000313" key="1">
    <source>
        <dbReference type="EMBL" id="TWT59287.1"/>
    </source>
</evidence>